<keyword evidence="4" id="KW-0029">Amino-acid transport</keyword>
<feature type="transmembrane region" description="Helical" evidence="8">
    <location>
        <begin position="216"/>
        <end position="238"/>
    </location>
</feature>
<protein>
    <recommendedName>
        <fullName evidence="9">Amino acid permease/ SLC12A domain-containing protein</fullName>
    </recommendedName>
</protein>
<feature type="transmembrane region" description="Helical" evidence="8">
    <location>
        <begin position="83"/>
        <end position="103"/>
    </location>
</feature>
<evidence type="ECO:0000256" key="6">
    <source>
        <dbReference type="ARBA" id="ARBA00023136"/>
    </source>
</evidence>
<name>A0A9N8QAH0_9BASI</name>
<dbReference type="InterPro" id="IPR050524">
    <property type="entry name" value="APC_YAT"/>
</dbReference>
<feature type="transmembrane region" description="Helical" evidence="8">
    <location>
        <begin position="417"/>
        <end position="441"/>
    </location>
</feature>
<proteinExistence type="predicted"/>
<dbReference type="AlphaFoldDB" id="A0A9N8QAH0"/>
<evidence type="ECO:0000256" key="7">
    <source>
        <dbReference type="SAM" id="MobiDB-lite"/>
    </source>
</evidence>
<dbReference type="PIRSF" id="PIRSF006060">
    <property type="entry name" value="AA_transporter"/>
    <property type="match status" value="1"/>
</dbReference>
<feature type="transmembrane region" description="Helical" evidence="8">
    <location>
        <begin position="393"/>
        <end position="411"/>
    </location>
</feature>
<feature type="transmembrane region" description="Helical" evidence="8">
    <location>
        <begin position="504"/>
        <end position="523"/>
    </location>
</feature>
<feature type="transmembrane region" description="Helical" evidence="8">
    <location>
        <begin position="109"/>
        <end position="129"/>
    </location>
</feature>
<evidence type="ECO:0000313" key="11">
    <source>
        <dbReference type="Proteomes" id="UP000836404"/>
    </source>
</evidence>
<evidence type="ECO:0000256" key="8">
    <source>
        <dbReference type="SAM" id="Phobius"/>
    </source>
</evidence>
<feature type="transmembrane region" description="Helical" evidence="8">
    <location>
        <begin position="258"/>
        <end position="278"/>
    </location>
</feature>
<feature type="compositionally biased region" description="Polar residues" evidence="7">
    <location>
        <begin position="46"/>
        <end position="61"/>
    </location>
</feature>
<keyword evidence="5 8" id="KW-1133">Transmembrane helix</keyword>
<comment type="caution">
    <text evidence="10">The sequence shown here is derived from an EMBL/GenBank/DDBJ whole genome shotgun (WGS) entry which is preliminary data.</text>
</comment>
<evidence type="ECO:0000256" key="4">
    <source>
        <dbReference type="ARBA" id="ARBA00022970"/>
    </source>
</evidence>
<evidence type="ECO:0000256" key="5">
    <source>
        <dbReference type="ARBA" id="ARBA00022989"/>
    </source>
</evidence>
<keyword evidence="11" id="KW-1185">Reference proteome</keyword>
<keyword evidence="6 8" id="KW-0472">Membrane</keyword>
<evidence type="ECO:0000256" key="3">
    <source>
        <dbReference type="ARBA" id="ARBA00022692"/>
    </source>
</evidence>
<dbReference type="Proteomes" id="UP000836404">
    <property type="component" value="Unassembled WGS sequence"/>
</dbReference>
<comment type="subcellular location">
    <subcellularLocation>
        <location evidence="1">Membrane</location>
        <topology evidence="1">Multi-pass membrane protein</topology>
    </subcellularLocation>
</comment>
<dbReference type="PANTHER" id="PTHR43341">
    <property type="entry name" value="AMINO ACID PERMEASE"/>
    <property type="match status" value="1"/>
</dbReference>
<dbReference type="FunFam" id="1.20.1740.10:FF:000001">
    <property type="entry name" value="Amino acid permease"/>
    <property type="match status" value="1"/>
</dbReference>
<dbReference type="EMBL" id="CAJHJF010001502">
    <property type="protein sequence ID" value="CAD6917629.1"/>
    <property type="molecule type" value="Genomic_DNA"/>
</dbReference>
<evidence type="ECO:0000259" key="9">
    <source>
        <dbReference type="Pfam" id="PF00324"/>
    </source>
</evidence>
<keyword evidence="3 8" id="KW-0812">Transmembrane</keyword>
<dbReference type="PANTHER" id="PTHR43341:SF1">
    <property type="entry name" value="GENERAL AMINO-ACID PERMEASE GAP1"/>
    <property type="match status" value="1"/>
</dbReference>
<dbReference type="GO" id="GO:0016020">
    <property type="term" value="C:membrane"/>
    <property type="evidence" value="ECO:0007669"/>
    <property type="project" value="UniProtKB-SubCell"/>
</dbReference>
<dbReference type="GO" id="GO:0015171">
    <property type="term" value="F:amino acid transmembrane transporter activity"/>
    <property type="evidence" value="ECO:0007669"/>
    <property type="project" value="TreeGrafter"/>
</dbReference>
<dbReference type="Gene3D" id="1.20.1740.10">
    <property type="entry name" value="Amino acid/polyamine transporter I"/>
    <property type="match status" value="1"/>
</dbReference>
<feature type="transmembrane region" description="Helical" evidence="8">
    <location>
        <begin position="333"/>
        <end position="358"/>
    </location>
</feature>
<dbReference type="Pfam" id="PF00324">
    <property type="entry name" value="AA_permease"/>
    <property type="match status" value="1"/>
</dbReference>
<feature type="transmembrane region" description="Helical" evidence="8">
    <location>
        <begin position="191"/>
        <end position="209"/>
    </location>
</feature>
<dbReference type="InterPro" id="IPR004841">
    <property type="entry name" value="AA-permease/SLC12A_dom"/>
</dbReference>
<evidence type="ECO:0000313" key="10">
    <source>
        <dbReference type="EMBL" id="CAD6917629.1"/>
    </source>
</evidence>
<keyword evidence="2" id="KW-0813">Transport</keyword>
<feature type="region of interest" description="Disordered" evidence="7">
    <location>
        <begin position="1"/>
        <end position="71"/>
    </location>
</feature>
<feature type="domain" description="Amino acid permease/ SLC12A" evidence="9">
    <location>
        <begin position="81"/>
        <end position="527"/>
    </location>
</feature>
<dbReference type="InterPro" id="IPR004840">
    <property type="entry name" value="Amino_acid_permease_CS"/>
</dbReference>
<dbReference type="PROSITE" id="PS00218">
    <property type="entry name" value="AMINO_ACID_PERMEASE_1"/>
    <property type="match status" value="1"/>
</dbReference>
<organism evidence="10 11">
    <name type="scientific">Tilletia laevis</name>
    <dbReference type="NCBI Taxonomy" id="157183"/>
    <lineage>
        <taxon>Eukaryota</taxon>
        <taxon>Fungi</taxon>
        <taxon>Dikarya</taxon>
        <taxon>Basidiomycota</taxon>
        <taxon>Ustilaginomycotina</taxon>
        <taxon>Exobasidiomycetes</taxon>
        <taxon>Tilletiales</taxon>
        <taxon>Tilletiaceae</taxon>
        <taxon>Tilletia</taxon>
    </lineage>
</organism>
<evidence type="ECO:0000256" key="1">
    <source>
        <dbReference type="ARBA" id="ARBA00004141"/>
    </source>
</evidence>
<gene>
    <name evidence="10" type="ORF">JKILLFL_G7837</name>
</gene>
<sequence length="570" mass="62447">MTGSASTLLDASDKGNMSPVQEQVPTQAKRPDVEAISIPMHRLSNTEDGPSQVITPESTPFESEAKTQDPGLKRRLQSKQMQMIAIGANMGVGLFLGSSSALYSGGPGFILIDFIIVAIMLFFVVMALAEMATTFPVSGSFVTYTTRFIDPALGFAMGWNYWLQWLVALPIQITAANIIISKWDVNNTVPAAVWIILFLLLVSMINFFGIRLYGQINYWMSMIKVTAVAVFVILAIAIDAGAGPSNHYRGAKTWHDPGLFVTAAFSLAGTELIGLTAAETSNPRKEVPKATVQVFWKVVACYIISLFMIGLIVPSNDERLAGDTQSPVSPFVLAIELAGIKGLPHVFNIIILISLISVGNSSVYASSRTLLALAQLGQAPQIFGRIDSKGRPAHAMVLAISFGLFAFAQYASSATDIFRWLLALSGLASMFTWTSICYAHVRFRMAWKRQGHRLEELPWTSPTGVVGSIIGITMNVLALLFNFYTAAWPIEESLDGRARAKAFFQAYLAAPIVIILYVVAKIVRPTPRVELQDIDLQTGRRQVSVEDLIAERQADAARPLWRRTFELFCH</sequence>
<feature type="transmembrane region" description="Helical" evidence="8">
    <location>
        <begin position="290"/>
        <end position="313"/>
    </location>
</feature>
<accession>A0A9N8QAH0</accession>
<evidence type="ECO:0000256" key="2">
    <source>
        <dbReference type="ARBA" id="ARBA00022448"/>
    </source>
</evidence>
<reference evidence="10 11" key="1">
    <citation type="submission" date="2020-10" db="EMBL/GenBank/DDBJ databases">
        <authorList>
            <person name="Sedaghatjoo S."/>
        </authorList>
    </citation>
    <scope>NUCLEOTIDE SEQUENCE [LARGE SCALE GENOMIC DNA]</scope>
    <source>
        <strain evidence="10 11">LLFL</strain>
    </source>
</reference>
<feature type="transmembrane region" description="Helical" evidence="8">
    <location>
        <begin position="462"/>
        <end position="484"/>
    </location>
</feature>